<dbReference type="PANTHER" id="PTHR45749">
    <property type="match status" value="1"/>
</dbReference>
<feature type="region of interest" description="Disordered" evidence="1">
    <location>
        <begin position="1"/>
        <end position="60"/>
    </location>
</feature>
<dbReference type="eggNOG" id="ENOG502QQVP">
    <property type="taxonomic scope" value="Eukaryota"/>
</dbReference>
<dbReference type="SUPFAM" id="SSF53098">
    <property type="entry name" value="Ribonuclease H-like"/>
    <property type="match status" value="1"/>
</dbReference>
<dbReference type="InterPro" id="IPR025398">
    <property type="entry name" value="DUF4371"/>
</dbReference>
<accession>A0A1X7VMX3</accession>
<evidence type="ECO:0000313" key="3">
    <source>
        <dbReference type="EnsemblMetazoa" id="Aqu2.1.41746_001"/>
    </source>
</evidence>
<dbReference type="InParanoid" id="A0A1X7VMX3"/>
<name>A0A1X7VMX3_AMPQE</name>
<proteinExistence type="predicted"/>
<evidence type="ECO:0000256" key="1">
    <source>
        <dbReference type="SAM" id="MobiDB-lite"/>
    </source>
</evidence>
<feature type="domain" description="DUF4371" evidence="2">
    <location>
        <begin position="89"/>
        <end position="246"/>
    </location>
</feature>
<dbReference type="STRING" id="400682.A0A1X7VMX3"/>
<dbReference type="EnsemblMetazoa" id="Aqu2.1.41746_001">
    <property type="protein sequence ID" value="Aqu2.1.41746_001"/>
    <property type="gene ID" value="Aqu2.1.41746"/>
</dbReference>
<organism evidence="3">
    <name type="scientific">Amphimedon queenslandica</name>
    <name type="common">Sponge</name>
    <dbReference type="NCBI Taxonomy" id="400682"/>
    <lineage>
        <taxon>Eukaryota</taxon>
        <taxon>Metazoa</taxon>
        <taxon>Porifera</taxon>
        <taxon>Demospongiae</taxon>
        <taxon>Heteroscleromorpha</taxon>
        <taxon>Haplosclerida</taxon>
        <taxon>Niphatidae</taxon>
        <taxon>Amphimedon</taxon>
    </lineage>
</organism>
<dbReference type="Pfam" id="PF14291">
    <property type="entry name" value="DUF4371"/>
    <property type="match status" value="1"/>
</dbReference>
<dbReference type="AlphaFoldDB" id="A0A1X7VMX3"/>
<sequence>MYNLYSNETEPDNETQQSLNEASHCQTETPQAFDDEQSTSSQDPPTPLSEGLPPVKQPRVCHTDLGTFLPTVSAGRTAVTDHDNLHNFEHNPSAQHGNFLALLQFRIAAGDTVLKEHLLSGSVVKRNATYTSYRIQNEILDILGNIITQKIVTKIEMASYYSIIIADKVTDCSNKEQLAIVLRCVNADDNVIHEDLLAFLECDSGITGSALSQKIISFLVSLGLDLSKLRDQAYDGAGNMSGSLKGTAALIFKDHPLALYLHCASHNLNLAVVKCLDERSISNMIGTVEKVSIFFSAHPKRQRKLEDSIDNTLPAGTLPSRVKKLKDLCRTRWVERIDALDWFWKLLPCLVSCFEAISNEGSSKWSRLLDRCQHPFSGHHNN</sequence>
<dbReference type="OrthoDB" id="6614843at2759"/>
<dbReference type="InterPro" id="IPR012337">
    <property type="entry name" value="RNaseH-like_sf"/>
</dbReference>
<reference evidence="3" key="1">
    <citation type="submission" date="2017-05" db="UniProtKB">
        <authorList>
            <consortium name="EnsemblMetazoa"/>
        </authorList>
    </citation>
    <scope>IDENTIFICATION</scope>
</reference>
<feature type="compositionally biased region" description="Polar residues" evidence="1">
    <location>
        <begin position="1"/>
        <end position="30"/>
    </location>
</feature>
<dbReference type="PANTHER" id="PTHR45749:SF21">
    <property type="entry name" value="DUF4371 DOMAIN-CONTAINING PROTEIN"/>
    <property type="match status" value="1"/>
</dbReference>
<protein>
    <recommendedName>
        <fullName evidence="2">DUF4371 domain-containing protein</fullName>
    </recommendedName>
</protein>
<evidence type="ECO:0000259" key="2">
    <source>
        <dbReference type="Pfam" id="PF14291"/>
    </source>
</evidence>